<keyword evidence="3" id="KW-1185">Reference proteome</keyword>
<sequence>MFRRELKILCVVEIKSLAFFSSSSLFSSSLLPFSFPLPLLLFPTLFGTPFLSVSSFLSHLLLAFFLISFILVSFFFISFFHFLFFLSCACFSLVFRLWGR</sequence>
<dbReference type="Proteomes" id="UP000221165">
    <property type="component" value="Unassembled WGS sequence"/>
</dbReference>
<proteinExistence type="predicted"/>
<gene>
    <name evidence="2" type="ORF">CSUI_003255</name>
</gene>
<feature type="transmembrane region" description="Helical" evidence="1">
    <location>
        <begin position="20"/>
        <end position="42"/>
    </location>
</feature>
<protein>
    <recommendedName>
        <fullName evidence="4">Transmembrane protein</fullName>
    </recommendedName>
</protein>
<organism evidence="2 3">
    <name type="scientific">Cystoisospora suis</name>
    <dbReference type="NCBI Taxonomy" id="483139"/>
    <lineage>
        <taxon>Eukaryota</taxon>
        <taxon>Sar</taxon>
        <taxon>Alveolata</taxon>
        <taxon>Apicomplexa</taxon>
        <taxon>Conoidasida</taxon>
        <taxon>Coccidia</taxon>
        <taxon>Eucoccidiorida</taxon>
        <taxon>Eimeriorina</taxon>
        <taxon>Sarcocystidae</taxon>
        <taxon>Cystoisospora</taxon>
    </lineage>
</organism>
<dbReference type="EMBL" id="MIGC01001425">
    <property type="protein sequence ID" value="PHJ22897.1"/>
    <property type="molecule type" value="Genomic_DNA"/>
</dbReference>
<dbReference type="GeneID" id="94426664"/>
<evidence type="ECO:0000313" key="3">
    <source>
        <dbReference type="Proteomes" id="UP000221165"/>
    </source>
</evidence>
<reference evidence="2 3" key="1">
    <citation type="journal article" date="2017" name="Int. J. Parasitol.">
        <title>The genome of the protozoan parasite Cystoisospora suis and a reverse vaccinology approach to identify vaccine candidates.</title>
        <authorList>
            <person name="Palmieri N."/>
            <person name="Shrestha A."/>
            <person name="Ruttkowski B."/>
            <person name="Beck T."/>
            <person name="Vogl C."/>
            <person name="Tomley F."/>
            <person name="Blake D.P."/>
            <person name="Joachim A."/>
        </authorList>
    </citation>
    <scope>NUCLEOTIDE SEQUENCE [LARGE SCALE GENOMIC DNA]</scope>
    <source>
        <strain evidence="2 3">Wien I</strain>
    </source>
</reference>
<comment type="caution">
    <text evidence="2">The sequence shown here is derived from an EMBL/GenBank/DDBJ whole genome shotgun (WGS) entry which is preliminary data.</text>
</comment>
<dbReference type="RefSeq" id="XP_067924574.1">
    <property type="nucleotide sequence ID" value="XM_068063453.1"/>
</dbReference>
<keyword evidence="1" id="KW-1133">Transmembrane helix</keyword>
<dbReference type="VEuPathDB" id="ToxoDB:CSUI_003255"/>
<feature type="transmembrane region" description="Helical" evidence="1">
    <location>
        <begin position="62"/>
        <end position="95"/>
    </location>
</feature>
<evidence type="ECO:0000313" key="2">
    <source>
        <dbReference type="EMBL" id="PHJ22897.1"/>
    </source>
</evidence>
<name>A0A2C6L1K2_9APIC</name>
<keyword evidence="1" id="KW-0472">Membrane</keyword>
<evidence type="ECO:0000256" key="1">
    <source>
        <dbReference type="SAM" id="Phobius"/>
    </source>
</evidence>
<evidence type="ECO:0008006" key="4">
    <source>
        <dbReference type="Google" id="ProtNLM"/>
    </source>
</evidence>
<dbReference type="AlphaFoldDB" id="A0A2C6L1K2"/>
<accession>A0A2C6L1K2</accession>
<keyword evidence="1" id="KW-0812">Transmembrane</keyword>